<gene>
    <name evidence="5" type="primary">fimV</name>
    <name evidence="5" type="ORF">GCM10023151_02460</name>
</gene>
<feature type="compositionally biased region" description="Polar residues" evidence="1">
    <location>
        <begin position="195"/>
        <end position="214"/>
    </location>
</feature>
<proteinExistence type="predicted"/>
<feature type="compositionally biased region" description="Polar residues" evidence="1">
    <location>
        <begin position="325"/>
        <end position="334"/>
    </location>
</feature>
<keyword evidence="2" id="KW-0812">Transmembrane</keyword>
<evidence type="ECO:0000313" key="5">
    <source>
        <dbReference type="EMBL" id="GAA4355426.1"/>
    </source>
</evidence>
<reference evidence="6" key="1">
    <citation type="journal article" date="2019" name="Int. J. Syst. Evol. Microbiol.">
        <title>The Global Catalogue of Microorganisms (GCM) 10K type strain sequencing project: providing services to taxonomists for standard genome sequencing and annotation.</title>
        <authorList>
            <consortium name="The Broad Institute Genomics Platform"/>
            <consortium name="The Broad Institute Genome Sequencing Center for Infectious Disease"/>
            <person name="Wu L."/>
            <person name="Ma J."/>
        </authorList>
    </citation>
    <scope>NUCLEOTIDE SEQUENCE [LARGE SCALE GENOMIC DNA]</scope>
    <source>
        <strain evidence="6">JCM 17728</strain>
    </source>
</reference>
<dbReference type="NCBIfam" id="TIGR03504">
    <property type="entry name" value="FimV_Cterm"/>
    <property type="match status" value="1"/>
</dbReference>
<evidence type="ECO:0000259" key="4">
    <source>
        <dbReference type="Pfam" id="PF25800"/>
    </source>
</evidence>
<feature type="transmembrane region" description="Helical" evidence="2">
    <location>
        <begin position="467"/>
        <end position="487"/>
    </location>
</feature>
<dbReference type="InterPro" id="IPR020012">
    <property type="entry name" value="LysM_FimV"/>
</dbReference>
<protein>
    <submittedName>
        <fullName evidence="5">Motility hub landmark protein FimV</fullName>
    </submittedName>
</protein>
<evidence type="ECO:0000313" key="6">
    <source>
        <dbReference type="Proteomes" id="UP001501011"/>
    </source>
</evidence>
<feature type="region of interest" description="Disordered" evidence="1">
    <location>
        <begin position="297"/>
        <end position="342"/>
    </location>
</feature>
<keyword evidence="2" id="KW-1133">Transmembrane helix</keyword>
<feature type="region of interest" description="Disordered" evidence="1">
    <location>
        <begin position="415"/>
        <end position="455"/>
    </location>
</feature>
<feature type="region of interest" description="Disordered" evidence="1">
    <location>
        <begin position="615"/>
        <end position="737"/>
    </location>
</feature>
<feature type="compositionally biased region" description="Acidic residues" evidence="1">
    <location>
        <begin position="668"/>
        <end position="678"/>
    </location>
</feature>
<feature type="chain" id="PRO_5045549271" evidence="3">
    <location>
        <begin position="23"/>
        <end position="783"/>
    </location>
</feature>
<organism evidence="5 6">
    <name type="scientific">Kangiella marina</name>
    <dbReference type="NCBI Taxonomy" id="1079178"/>
    <lineage>
        <taxon>Bacteria</taxon>
        <taxon>Pseudomonadati</taxon>
        <taxon>Pseudomonadota</taxon>
        <taxon>Gammaproteobacteria</taxon>
        <taxon>Kangiellales</taxon>
        <taxon>Kangiellaceae</taxon>
        <taxon>Kangiella</taxon>
    </lineage>
</organism>
<feature type="compositionally biased region" description="Low complexity" evidence="1">
    <location>
        <begin position="172"/>
        <end position="183"/>
    </location>
</feature>
<evidence type="ECO:0000256" key="1">
    <source>
        <dbReference type="SAM" id="MobiDB-lite"/>
    </source>
</evidence>
<name>A0ABP8IBT4_9GAMM</name>
<keyword evidence="6" id="KW-1185">Reference proteome</keyword>
<evidence type="ECO:0000256" key="3">
    <source>
        <dbReference type="SAM" id="SignalP"/>
    </source>
</evidence>
<dbReference type="Gene3D" id="1.20.58.2200">
    <property type="match status" value="1"/>
</dbReference>
<evidence type="ECO:0000256" key="2">
    <source>
        <dbReference type="SAM" id="Phobius"/>
    </source>
</evidence>
<dbReference type="Gene3D" id="1.25.40.10">
    <property type="entry name" value="Tetratricopeptide repeat domain"/>
    <property type="match status" value="1"/>
</dbReference>
<keyword evidence="3" id="KW-0732">Signal</keyword>
<comment type="caution">
    <text evidence="5">The sequence shown here is derived from an EMBL/GenBank/DDBJ whole genome shotgun (WGS) entry which is preliminary data.</text>
</comment>
<feature type="signal peptide" evidence="3">
    <location>
        <begin position="1"/>
        <end position="22"/>
    </location>
</feature>
<dbReference type="Pfam" id="PF25800">
    <property type="entry name" value="FimV_N"/>
    <property type="match status" value="1"/>
</dbReference>
<dbReference type="InterPro" id="IPR038440">
    <property type="entry name" value="FimV_C_sf"/>
</dbReference>
<feature type="compositionally biased region" description="Basic and acidic residues" evidence="1">
    <location>
        <begin position="517"/>
        <end position="532"/>
    </location>
</feature>
<dbReference type="SUPFAM" id="SSF48452">
    <property type="entry name" value="TPR-like"/>
    <property type="match status" value="1"/>
</dbReference>
<feature type="compositionally biased region" description="Acidic residues" evidence="1">
    <location>
        <begin position="715"/>
        <end position="724"/>
    </location>
</feature>
<feature type="compositionally biased region" description="Acidic residues" evidence="1">
    <location>
        <begin position="632"/>
        <end position="654"/>
    </location>
</feature>
<feature type="region of interest" description="Disordered" evidence="1">
    <location>
        <begin position="512"/>
        <end position="532"/>
    </location>
</feature>
<accession>A0ABP8IBT4</accession>
<sequence length="783" mass="83887">MFRKLAATVAVSAALISPSSWSLGLGEIDADSGLNQPLKAEIALLSSRNVSEEDLRAKLASYESYSKFGVQREAYHNSLSFKIITKNDGTKAIVVESRDPIKEPFVNFLLELNWAQGRLMREYTLLLDPPVFAKTTPTPPATQAPVSQPRTVTQTPTPTPIERQQPVSEPVETQAQAESQQTEPKAEAKPKPSQPEITEQTRQLASTPTFSGDSWQVERGQTLWSVAKSVRPEGVSVQQTLLAIFHNNPDAFINNDMNRMKAGAVLTVPESGEISDISQSAAVSTIRNAAVTSDAPLDVRKSVEEEDVEDTASSGGRLSIGSVDEGSSQDSGGSTLDDEMNTDVADNDSEVATSLEEGDSSSEFGSDLAENENAADDGFKVEDETLSVLSGAASAADETDQVSADEPAAEIAANTLDATESDDADSSETSVSETDEQASNEQETPPVTKSDSSMENSSKAFYEADNFWLYAGGGLAILLLLGGGLVYRRNMKEVEDDGGLLGMMTAANEAKPKKKRESFIGDEGMKGPKEKTDPVSAADILIARGKLAKAENVLEDALAADPGNQEIRVKLMEVVASQQNIEKFNQLKAELPEDFDHDSSLGLKVASLSSLIEPNESELDVSENSNDFSLPSEDDVFGDGGDDGDTDLDLSEEIETAKDNSVDTVTSSDDDALDFDLGDFDKQVEDSAKAEESGASDNSIDFTDDEELVTREDELSTNDSEDSAQTDTGGPGLSADDATTKFDLAKAYMELGDDDAAKDILEEIKSEGNSEQRQEADKLLSEM</sequence>
<feature type="compositionally biased region" description="Low complexity" evidence="1">
    <location>
        <begin position="143"/>
        <end position="156"/>
    </location>
</feature>
<dbReference type="RefSeq" id="WP_345291386.1">
    <property type="nucleotide sequence ID" value="NZ_BAABFV010000001.1"/>
</dbReference>
<dbReference type="Pfam" id="PF14559">
    <property type="entry name" value="TPR_19"/>
    <property type="match status" value="1"/>
</dbReference>
<feature type="region of interest" description="Disordered" evidence="1">
    <location>
        <begin position="134"/>
        <end position="214"/>
    </location>
</feature>
<dbReference type="EMBL" id="BAABFV010000001">
    <property type="protein sequence ID" value="GAA4355426.1"/>
    <property type="molecule type" value="Genomic_DNA"/>
</dbReference>
<keyword evidence="2" id="KW-0472">Membrane</keyword>
<dbReference type="Proteomes" id="UP001501011">
    <property type="component" value="Unassembled WGS sequence"/>
</dbReference>
<dbReference type="InterPro" id="IPR011990">
    <property type="entry name" value="TPR-like_helical_dom_sf"/>
</dbReference>
<feature type="compositionally biased region" description="Polar residues" evidence="1">
    <location>
        <begin position="439"/>
        <end position="455"/>
    </location>
</feature>
<dbReference type="InterPro" id="IPR057840">
    <property type="entry name" value="FimV_N"/>
</dbReference>
<dbReference type="NCBIfam" id="TIGR03505">
    <property type="entry name" value="FimV_core"/>
    <property type="match status" value="1"/>
</dbReference>
<feature type="domain" description="FimV N-terminal" evidence="4">
    <location>
        <begin position="23"/>
        <end position="130"/>
    </location>
</feature>
<dbReference type="InterPro" id="IPR020011">
    <property type="entry name" value="FimV_C"/>
</dbReference>
<feature type="compositionally biased region" description="Basic and acidic residues" evidence="1">
    <location>
        <begin position="679"/>
        <end position="692"/>
    </location>
</feature>